<dbReference type="PANTHER" id="PTHR43022:SF1">
    <property type="entry name" value="PROTEIN SMF"/>
    <property type="match status" value="1"/>
</dbReference>
<dbReference type="EMBL" id="RAQO01000001">
    <property type="protein sequence ID" value="RKF22197.1"/>
    <property type="molecule type" value="Genomic_DNA"/>
</dbReference>
<protein>
    <submittedName>
        <fullName evidence="5">DNA-protecting protein DprA</fullName>
    </submittedName>
</protein>
<evidence type="ECO:0000259" key="2">
    <source>
        <dbReference type="Pfam" id="PF02481"/>
    </source>
</evidence>
<dbReference type="NCBIfam" id="TIGR00732">
    <property type="entry name" value="dprA"/>
    <property type="match status" value="1"/>
</dbReference>
<comment type="similarity">
    <text evidence="1">Belongs to the DprA/Smf family.</text>
</comment>
<dbReference type="AlphaFoldDB" id="A0A420ENA2"/>
<evidence type="ECO:0000313" key="6">
    <source>
        <dbReference type="Proteomes" id="UP000286482"/>
    </source>
</evidence>
<evidence type="ECO:0000259" key="3">
    <source>
        <dbReference type="Pfam" id="PF17782"/>
    </source>
</evidence>
<feature type="domain" description="Smf/DprA SAM" evidence="4">
    <location>
        <begin position="5"/>
        <end position="70"/>
    </location>
</feature>
<evidence type="ECO:0000313" key="5">
    <source>
        <dbReference type="EMBL" id="RKF22197.1"/>
    </source>
</evidence>
<dbReference type="Gene3D" id="1.10.10.10">
    <property type="entry name" value="Winged helix-like DNA-binding domain superfamily/Winged helix DNA-binding domain"/>
    <property type="match status" value="1"/>
</dbReference>
<dbReference type="Gene3D" id="3.40.50.450">
    <property type="match status" value="1"/>
</dbReference>
<dbReference type="SUPFAM" id="SSF102405">
    <property type="entry name" value="MCP/YpsA-like"/>
    <property type="match status" value="1"/>
</dbReference>
<name>A0A420ENA2_9ALTE</name>
<comment type="caution">
    <text evidence="5">The sequence shown here is derived from an EMBL/GenBank/DDBJ whole genome shotgun (WGS) entry which is preliminary data.</text>
</comment>
<dbReference type="RefSeq" id="WP_120353000.1">
    <property type="nucleotide sequence ID" value="NZ_RAQO01000001.1"/>
</dbReference>
<sequence>MALANLELWLRIDAVARLGVTQLTALIEKTGNIAALYDCSDQQLTAFGLSAKQITSLRQPNTKRIDRVLRWLYNPRHHCISYFCPTYPEQLRHIDKPPLLLFVKGNLSCLQGTQVAIVGSRNASYSSQQHAYCFAHYLARSLTITSGLAIGIDAKAHQGALSQSKGLTLAVLASGCDIIYPKQHHDLAEHICEHGALVSEFRPGTPPKAGFFPRRNRIISGLSQGVIMIEAGLPSGTMITAKYALEQGREVWALPGEISNPNTKGCHHLIRDGATLVTEPQQILEDLSLCPHISTKNEKNAPSCVNHAQQKLPFNPMLDNVDYAVTPIDVIAIRSQHPIAEVLTQLVELELAGLIQAVPGGYIRR</sequence>
<evidence type="ECO:0000256" key="1">
    <source>
        <dbReference type="ARBA" id="ARBA00006525"/>
    </source>
</evidence>
<dbReference type="InterPro" id="IPR057666">
    <property type="entry name" value="DrpA_SLOG"/>
</dbReference>
<keyword evidence="6" id="KW-1185">Reference proteome</keyword>
<gene>
    <name evidence="5" type="primary">dprA</name>
    <name evidence="5" type="ORF">DBZ36_00695</name>
</gene>
<proteinExistence type="inferred from homology"/>
<dbReference type="InterPro" id="IPR036388">
    <property type="entry name" value="WH-like_DNA-bd_sf"/>
</dbReference>
<dbReference type="Pfam" id="PF25317">
    <property type="entry name" value="SAM_SMF"/>
    <property type="match status" value="1"/>
</dbReference>
<dbReference type="PANTHER" id="PTHR43022">
    <property type="entry name" value="PROTEIN SMF"/>
    <property type="match status" value="1"/>
</dbReference>
<organism evidence="5 6">
    <name type="scientific">Alginatibacterium sediminis</name>
    <dbReference type="NCBI Taxonomy" id="2164068"/>
    <lineage>
        <taxon>Bacteria</taxon>
        <taxon>Pseudomonadati</taxon>
        <taxon>Pseudomonadota</taxon>
        <taxon>Gammaproteobacteria</taxon>
        <taxon>Alteromonadales</taxon>
        <taxon>Alteromonadaceae</taxon>
        <taxon>Alginatibacterium</taxon>
    </lineage>
</organism>
<feature type="domain" description="DprA winged helix" evidence="3">
    <location>
        <begin position="318"/>
        <end position="361"/>
    </location>
</feature>
<dbReference type="InterPro" id="IPR041614">
    <property type="entry name" value="DprA_WH"/>
</dbReference>
<dbReference type="InterPro" id="IPR057338">
    <property type="entry name" value="DprA_SAM"/>
</dbReference>
<evidence type="ECO:0000259" key="4">
    <source>
        <dbReference type="Pfam" id="PF25317"/>
    </source>
</evidence>
<dbReference type="Pfam" id="PF17782">
    <property type="entry name" value="WHD_DprA"/>
    <property type="match status" value="1"/>
</dbReference>
<reference evidence="5 6" key="1">
    <citation type="submission" date="2018-09" db="EMBL/GenBank/DDBJ databases">
        <authorList>
            <person name="Wang Z."/>
        </authorList>
    </citation>
    <scope>NUCLEOTIDE SEQUENCE [LARGE SCALE GENOMIC DNA]</scope>
    <source>
        <strain evidence="5 6">ALS 81</strain>
    </source>
</reference>
<dbReference type="GO" id="GO:0009294">
    <property type="term" value="P:DNA-mediated transformation"/>
    <property type="evidence" value="ECO:0007669"/>
    <property type="project" value="InterPro"/>
</dbReference>
<dbReference type="InterPro" id="IPR003488">
    <property type="entry name" value="DprA"/>
</dbReference>
<dbReference type="Pfam" id="PF02481">
    <property type="entry name" value="DNA_processg_A"/>
    <property type="match status" value="1"/>
</dbReference>
<dbReference type="Proteomes" id="UP000286482">
    <property type="component" value="Unassembled WGS sequence"/>
</dbReference>
<dbReference type="OrthoDB" id="9785707at2"/>
<accession>A0A420ENA2</accession>
<feature type="domain" description="Smf/DprA SLOG" evidence="2">
    <location>
        <begin position="80"/>
        <end position="287"/>
    </location>
</feature>